<evidence type="ECO:0000313" key="2">
    <source>
        <dbReference type="Proteomes" id="UP000800036"/>
    </source>
</evidence>
<accession>A0A6A5V9A1</accession>
<reference evidence="1" key="1">
    <citation type="journal article" date="2020" name="Stud. Mycol.">
        <title>101 Dothideomycetes genomes: a test case for predicting lifestyles and emergence of pathogens.</title>
        <authorList>
            <person name="Haridas S."/>
            <person name="Albert R."/>
            <person name="Binder M."/>
            <person name="Bloem J."/>
            <person name="Labutti K."/>
            <person name="Salamov A."/>
            <person name="Andreopoulos B."/>
            <person name="Baker S."/>
            <person name="Barry K."/>
            <person name="Bills G."/>
            <person name="Bluhm B."/>
            <person name="Cannon C."/>
            <person name="Castanera R."/>
            <person name="Culley D."/>
            <person name="Daum C."/>
            <person name="Ezra D."/>
            <person name="Gonzalez J."/>
            <person name="Henrissat B."/>
            <person name="Kuo A."/>
            <person name="Liang C."/>
            <person name="Lipzen A."/>
            <person name="Lutzoni F."/>
            <person name="Magnuson J."/>
            <person name="Mondo S."/>
            <person name="Nolan M."/>
            <person name="Ohm R."/>
            <person name="Pangilinan J."/>
            <person name="Park H.-J."/>
            <person name="Ramirez L."/>
            <person name="Alfaro M."/>
            <person name="Sun H."/>
            <person name="Tritt A."/>
            <person name="Yoshinaga Y."/>
            <person name="Zwiers L.-H."/>
            <person name="Turgeon B."/>
            <person name="Goodwin S."/>
            <person name="Spatafora J."/>
            <person name="Crous P."/>
            <person name="Grigoriev I."/>
        </authorList>
    </citation>
    <scope>NUCLEOTIDE SEQUENCE</scope>
    <source>
        <strain evidence="1">CBS 107.79</strain>
    </source>
</reference>
<dbReference type="EMBL" id="ML976677">
    <property type="protein sequence ID" value="KAF1973973.1"/>
    <property type="molecule type" value="Genomic_DNA"/>
</dbReference>
<evidence type="ECO:0000313" key="1">
    <source>
        <dbReference type="EMBL" id="KAF1973973.1"/>
    </source>
</evidence>
<protein>
    <submittedName>
        <fullName evidence="1">Uncharacterized protein</fullName>
    </submittedName>
</protein>
<dbReference type="OrthoDB" id="2851338at2759"/>
<gene>
    <name evidence="1" type="ORF">BU23DRAFT_598583</name>
</gene>
<keyword evidence="2" id="KW-1185">Reference proteome</keyword>
<sequence>MAPGLFCVWSRTDPDTVATIKPDETFSDAVTELPGVGLGTQVKLMKQQVMDVPYSHDIPFLSFYELPDVEYRNDEAFQEVEKSCQSRGEGTCKPRIYEQIWRKDVDGCQDIHPRLGDNIGIITCESPPAELADGFWKWMHESYLPCLVEGPTVLRARIFKEVGETRHESVMPSAPYIWMYEWEDDELPWMELASAAQSKEWMRYCESGLIWQGMCYHTKRYTEKFELTLSPGHTDDAYDDNSSIDSRSINSVIGE</sequence>
<dbReference type="AlphaFoldDB" id="A0A6A5V9A1"/>
<name>A0A6A5V9A1_9PLEO</name>
<organism evidence="1 2">
    <name type="scientific">Bimuria novae-zelandiae CBS 107.79</name>
    <dbReference type="NCBI Taxonomy" id="1447943"/>
    <lineage>
        <taxon>Eukaryota</taxon>
        <taxon>Fungi</taxon>
        <taxon>Dikarya</taxon>
        <taxon>Ascomycota</taxon>
        <taxon>Pezizomycotina</taxon>
        <taxon>Dothideomycetes</taxon>
        <taxon>Pleosporomycetidae</taxon>
        <taxon>Pleosporales</taxon>
        <taxon>Massarineae</taxon>
        <taxon>Didymosphaeriaceae</taxon>
        <taxon>Bimuria</taxon>
    </lineage>
</organism>
<proteinExistence type="predicted"/>
<dbReference type="Proteomes" id="UP000800036">
    <property type="component" value="Unassembled WGS sequence"/>
</dbReference>